<evidence type="ECO:0000256" key="3">
    <source>
        <dbReference type="ARBA" id="ARBA00009466"/>
    </source>
</evidence>
<evidence type="ECO:0000256" key="10">
    <source>
        <dbReference type="ARBA" id="ARBA00023158"/>
    </source>
</evidence>
<keyword evidence="4" id="KW-0813">Transport</keyword>
<dbReference type="GO" id="GO:0006611">
    <property type="term" value="P:protein export from nucleus"/>
    <property type="evidence" value="ECO:0007669"/>
    <property type="project" value="InterPro"/>
</dbReference>
<evidence type="ECO:0000256" key="5">
    <source>
        <dbReference type="ARBA" id="ARBA00022490"/>
    </source>
</evidence>
<dbReference type="GO" id="GO:0005634">
    <property type="term" value="C:nucleus"/>
    <property type="evidence" value="ECO:0007669"/>
    <property type="project" value="UniProtKB-SubCell"/>
</dbReference>
<dbReference type="PANTHER" id="PTHR11223:SF3">
    <property type="entry name" value="EXPORTIN-5"/>
    <property type="match status" value="1"/>
</dbReference>
<dbReference type="InterPro" id="IPR011989">
    <property type="entry name" value="ARM-like"/>
</dbReference>
<dbReference type="SUPFAM" id="SSF48371">
    <property type="entry name" value="ARM repeat"/>
    <property type="match status" value="1"/>
</dbReference>
<sequence>MSGEQITTLCEQLMKAVNVIMDGGSSSRYRLEALKFCEEFKEKCPQTVQCGLRLAEKNNTGIVRHFGLQILEHSIKFRWNGMVQREKVQLKNSVMTLLSRGTHNIMVEEAYIKDALSRIVVEMIKREWPQQWPDMLNEMDKLTAMGETQTELVMLILLRLVEDVVTFQTIPAQRRKDIQHALTQNMSQLFGFLLDILQEHTQNYKQLKADATQENKAKSHCRVAITTLSTMAGYVDWVGLHHLTADGCKLLEVLCMLLTEPEFQFEAAECLLIAVIRKGKLEDRKPFMVLFSDAAMHCILSAAQTAHGAGLVEQHYMFLKRLCQLLTALGGQLTALWGGEKDIGQPPNFSKYLQAFLAFTNHPSQYLRSSTQIAWCSFLRHEYISKDSVMLEIIPQLLHATMANLLKVGFPSKTDSASCEYSRVDFDNDEDFNAFFNSFRAQQGETIRLSCRLAPMTGFNMASEALQYQLTAAIDVGPTMSKTGTGLCSIFSPSFVQWDALTFFMESVMSQLFRTLDAEQLPVAEGVELLKAVLSYHTHDPLILSCILTAVSTLCPFLLHDASVLPQVLEKLFASATFEVIEESQAPRTRAVKNVRRHACSSILKMCRDHPELIMPVFDMFYTHVKRLQQDERQLTQLEKCALMESLVLLSNQFKNYERQKAFLEELMCPVTSLWLSEEMHRVLSEPGLFLAYIGADVTPADPIMEDPSGINRSRISLCVYTILGVVKRARWPSDLEEAKAGGFVVGFTPSGAPMYRNACTEHVIKLLDNLLALIRTHNNLWQPEVMEQLSPHFRRAHDMLEVEKNAILGIPQPLLDHADAPVYKSVLERMQGFFCTLYDNCFHILGNAGPSMLQDFFNVNNFAESVINSAFVNLENIADYRLRPVLRVFVKPLVQSCPPEHYESVLCPILGPLFSYLLQRLSAKWIVINQRGLLEAESGDAEENPESQEMLEEQLTRLLTRESIDLMTVCCCVKRGPEPFCGDMEDDEMMSTNDGPHTGAEELTELGKSLLKSEEFCKTLLVTAYSAISWNDTITCQRATLQLCWPLIKQVTLSNLHSDAASWFLMSVLRGLQMHGQHEGCLAALVNLAFLIYEAMRPRHPDIKTVMQQIPHISIDALEQFDQKLLNPSSHKMGDKRRKDLFKKLLSGCIGKPLGQKFKKEVHIKNLPSLFKKPKPQTPPTPIEEEAAEDNGLASLFDPRVQDM</sequence>
<evidence type="ECO:0000256" key="4">
    <source>
        <dbReference type="ARBA" id="ARBA00022448"/>
    </source>
</evidence>
<keyword evidence="5" id="KW-0963">Cytoplasm</keyword>
<evidence type="ECO:0000256" key="13">
    <source>
        <dbReference type="ARBA" id="ARBA00073518"/>
    </source>
</evidence>
<evidence type="ECO:0000256" key="2">
    <source>
        <dbReference type="ARBA" id="ARBA00004496"/>
    </source>
</evidence>
<evidence type="ECO:0000259" key="16">
    <source>
        <dbReference type="SMART" id="SM00913"/>
    </source>
</evidence>
<comment type="function">
    <text evidence="12">Mediates the nuclear export of micro-RNA precursors, which form short hairpins. Also mediates the nuclear export of synthetic short hairpin RNAs used for RNA interference. In some circumstances can also mediate the nuclear export of deacylated and aminoacylated tRNAs. Specifically recognizes dsRNAs that lack a 5'-overhang in a sequence-independent manner, have only a short 3'-overhang, and that have a double-stranded length of at least 15 base-pairs. Binding is dependent on Ran-GTP.</text>
</comment>
<dbReference type="InterPro" id="IPR045065">
    <property type="entry name" value="XPO1/5"/>
</dbReference>
<name>V9K825_CALMI</name>
<evidence type="ECO:0000256" key="9">
    <source>
        <dbReference type="ARBA" id="ARBA00022990"/>
    </source>
</evidence>
<dbReference type="GO" id="GO:0042565">
    <property type="term" value="C:RNA nuclear export complex"/>
    <property type="evidence" value="ECO:0007669"/>
    <property type="project" value="TreeGrafter"/>
</dbReference>
<dbReference type="RefSeq" id="XP_042188915.1">
    <property type="nucleotide sequence ID" value="XM_042332981.1"/>
</dbReference>
<dbReference type="AlphaFoldDB" id="V9K825"/>
<evidence type="ECO:0000256" key="1">
    <source>
        <dbReference type="ARBA" id="ARBA00004123"/>
    </source>
</evidence>
<dbReference type="InterPro" id="IPR016024">
    <property type="entry name" value="ARM-type_fold"/>
</dbReference>
<evidence type="ECO:0000256" key="8">
    <source>
        <dbReference type="ARBA" id="ARBA00022927"/>
    </source>
</evidence>
<dbReference type="FunFam" id="1.25.10.10:FF:000204">
    <property type="entry name" value="Exportin 5"/>
    <property type="match status" value="1"/>
</dbReference>
<organism evidence="17">
    <name type="scientific">Callorhinchus milii</name>
    <name type="common">Ghost shark</name>
    <dbReference type="NCBI Taxonomy" id="7868"/>
    <lineage>
        <taxon>Eukaryota</taxon>
        <taxon>Metazoa</taxon>
        <taxon>Chordata</taxon>
        <taxon>Craniata</taxon>
        <taxon>Vertebrata</taxon>
        <taxon>Chondrichthyes</taxon>
        <taxon>Holocephali</taxon>
        <taxon>Chimaeriformes</taxon>
        <taxon>Callorhinchidae</taxon>
        <taxon>Callorhinchus</taxon>
    </lineage>
</organism>
<proteinExistence type="evidence at transcript level"/>
<dbReference type="SMART" id="SM00913">
    <property type="entry name" value="IBN_N"/>
    <property type="match status" value="1"/>
</dbReference>
<dbReference type="GeneID" id="103180784"/>
<comment type="subcellular location">
    <subcellularLocation>
        <location evidence="2">Cytoplasm</location>
    </subcellularLocation>
    <subcellularLocation>
        <location evidence="1">Nucleus</location>
    </subcellularLocation>
</comment>
<dbReference type="Pfam" id="PF08389">
    <property type="entry name" value="Xpo1"/>
    <property type="match status" value="1"/>
</dbReference>
<evidence type="ECO:0000256" key="11">
    <source>
        <dbReference type="ARBA" id="ARBA00023242"/>
    </source>
</evidence>
<accession>V9K825</accession>
<evidence type="ECO:0000256" key="15">
    <source>
        <dbReference type="SAM" id="MobiDB-lite"/>
    </source>
</evidence>
<dbReference type="EMBL" id="JW861317">
    <property type="protein sequence ID" value="AFO93834.1"/>
    <property type="molecule type" value="mRNA"/>
</dbReference>
<dbReference type="GO" id="GO:0031267">
    <property type="term" value="F:small GTPase binding"/>
    <property type="evidence" value="ECO:0007669"/>
    <property type="project" value="InterPro"/>
</dbReference>
<dbReference type="PANTHER" id="PTHR11223">
    <property type="entry name" value="EXPORTIN 1/5"/>
    <property type="match status" value="1"/>
</dbReference>
<dbReference type="GO" id="GO:0005049">
    <property type="term" value="F:nuclear export signal receptor activity"/>
    <property type="evidence" value="ECO:0007669"/>
    <property type="project" value="InterPro"/>
</dbReference>
<keyword evidence="9" id="KW-0007">Acetylation</keyword>
<evidence type="ECO:0000256" key="12">
    <source>
        <dbReference type="ARBA" id="ARBA00057045"/>
    </source>
</evidence>
<dbReference type="InterPro" id="IPR001494">
    <property type="entry name" value="Importin-beta_N"/>
</dbReference>
<dbReference type="InterPro" id="IPR045478">
    <property type="entry name" value="Exportin-5_C"/>
</dbReference>
<reference evidence="17" key="1">
    <citation type="journal article" date="2014" name="Nature">
        <title>Elephant shark genome provides unique insights into gnathostome evolution.</title>
        <authorList>
            <consortium name="International Elephant Shark Genome Sequencing Consortium"/>
            <person name="Venkatesh B."/>
            <person name="Lee A.P."/>
            <person name="Ravi V."/>
            <person name="Maurya A.K."/>
            <person name="Lian M.M."/>
            <person name="Swann J.B."/>
            <person name="Ohta Y."/>
            <person name="Flajnik M.F."/>
            <person name="Sutoh Y."/>
            <person name="Kasahara M."/>
            <person name="Hoon S."/>
            <person name="Gangu V."/>
            <person name="Roy S.W."/>
            <person name="Irimia M."/>
            <person name="Korzh V."/>
            <person name="Kondrychyn I."/>
            <person name="Lim Z.W."/>
            <person name="Tay B.H."/>
            <person name="Tohari S."/>
            <person name="Kong K.W."/>
            <person name="Ho S."/>
            <person name="Lorente-Galdos B."/>
            <person name="Quilez J."/>
            <person name="Marques-Bonet T."/>
            <person name="Raney B.J."/>
            <person name="Ingham P.W."/>
            <person name="Tay A."/>
            <person name="Hillier L.W."/>
            <person name="Minx P."/>
            <person name="Boehm T."/>
            <person name="Wilson R.K."/>
            <person name="Brenner S."/>
            <person name="Warren W.C."/>
        </authorList>
    </citation>
    <scope>NUCLEOTIDE SEQUENCE</scope>
    <source>
        <tissue evidence="17">Testis</tissue>
    </source>
</reference>
<dbReference type="Pfam" id="PF19273">
    <property type="entry name" value="Exportin-5"/>
    <property type="match status" value="1"/>
</dbReference>
<evidence type="ECO:0000256" key="6">
    <source>
        <dbReference type="ARBA" id="ARBA00022555"/>
    </source>
</evidence>
<keyword evidence="10" id="KW-0943">RNA-mediated gene silencing</keyword>
<dbReference type="GO" id="GO:0006405">
    <property type="term" value="P:RNA export from nucleus"/>
    <property type="evidence" value="ECO:0007669"/>
    <property type="project" value="TreeGrafter"/>
</dbReference>
<dbReference type="Pfam" id="PF03810">
    <property type="entry name" value="IBN_N"/>
    <property type="match status" value="1"/>
</dbReference>
<dbReference type="GO" id="GO:0005737">
    <property type="term" value="C:cytoplasm"/>
    <property type="evidence" value="ECO:0007669"/>
    <property type="project" value="UniProtKB-SubCell"/>
</dbReference>
<keyword evidence="11" id="KW-0539">Nucleus</keyword>
<evidence type="ECO:0000256" key="14">
    <source>
        <dbReference type="ARBA" id="ARBA00077871"/>
    </source>
</evidence>
<keyword evidence="6" id="KW-0820">tRNA-binding</keyword>
<dbReference type="Gene3D" id="1.25.10.10">
    <property type="entry name" value="Leucine-rich Repeat Variant"/>
    <property type="match status" value="1"/>
</dbReference>
<dbReference type="GO" id="GO:0031047">
    <property type="term" value="P:regulatory ncRNA-mediated gene silencing"/>
    <property type="evidence" value="ECO:0007669"/>
    <property type="project" value="UniProtKB-KW"/>
</dbReference>
<feature type="region of interest" description="Disordered" evidence="15">
    <location>
        <begin position="1170"/>
        <end position="1205"/>
    </location>
</feature>
<protein>
    <recommendedName>
        <fullName evidence="13">Exportin-5</fullName>
    </recommendedName>
    <alternativeName>
        <fullName evidence="14">Ran-binding protein 21</fullName>
    </alternativeName>
</protein>
<keyword evidence="7" id="KW-0694">RNA-binding</keyword>
<evidence type="ECO:0000313" key="17">
    <source>
        <dbReference type="EMBL" id="AFO93834.1"/>
    </source>
</evidence>
<keyword evidence="8" id="KW-0653">Protein transport</keyword>
<comment type="similarity">
    <text evidence="3">Belongs to the exportin family.</text>
</comment>
<dbReference type="InterPro" id="IPR013598">
    <property type="entry name" value="Exportin-1/Importin-b-like"/>
</dbReference>
<evidence type="ECO:0000256" key="7">
    <source>
        <dbReference type="ARBA" id="ARBA00022884"/>
    </source>
</evidence>
<dbReference type="GO" id="GO:0000049">
    <property type="term" value="F:tRNA binding"/>
    <property type="evidence" value="ECO:0007669"/>
    <property type="project" value="UniProtKB-KW"/>
</dbReference>
<feature type="domain" description="Importin N-terminal" evidence="16">
    <location>
        <begin position="33"/>
        <end position="100"/>
    </location>
</feature>